<evidence type="ECO:0000313" key="2">
    <source>
        <dbReference type="EMBL" id="KAJ6684101.1"/>
    </source>
</evidence>
<dbReference type="SUPFAM" id="SSF52047">
    <property type="entry name" value="RNI-like"/>
    <property type="match status" value="2"/>
</dbReference>
<dbReference type="PROSITE" id="PS50181">
    <property type="entry name" value="FBOX"/>
    <property type="match status" value="1"/>
</dbReference>
<name>A0A9Q0P9E1_SALVM</name>
<dbReference type="PANTHER" id="PTHR34145:SF28">
    <property type="entry name" value="F-BOX DOMAIN-CONTAINING PROTEIN"/>
    <property type="match status" value="1"/>
</dbReference>
<dbReference type="InterPro" id="IPR055411">
    <property type="entry name" value="LRR_FXL15/At3g58940/PEG3-like"/>
</dbReference>
<dbReference type="AlphaFoldDB" id="A0A9Q0P9E1"/>
<gene>
    <name evidence="2" type="ORF">OIU85_007759</name>
</gene>
<dbReference type="Proteomes" id="UP001151529">
    <property type="component" value="Chromosome 17"/>
</dbReference>
<accession>A0A9Q0P9E1</accession>
<comment type="caution">
    <text evidence="2">The sequence shown here is derived from an EMBL/GenBank/DDBJ whole genome shotgun (WGS) entry which is preliminary data.</text>
</comment>
<feature type="domain" description="F-box" evidence="1">
    <location>
        <begin position="9"/>
        <end position="58"/>
    </location>
</feature>
<sequence>MNTGSLNAADRISQLPDDIIHLILSFLSTPEVVRLSVLSKEWHQACASFPLSEFYSPSFADYFDGGCFIFVIFVYKSLLRQCLQYRNVPKFQFSFTKELCRPYVYSEQIPLPWDLDRLITRCIELGTHKGVKELSIYFSIPGYYKLPEAKLSVKELVVCSLGGCIFNGAAINWPSLRELSLNNVQISDQRFINNLSLTCPLIEKFALLECSGLKYLQLSGLRKLKKVTVKSGYSHLEKIEIDVVSLHTFSYSENHNLKTDIDLTSCKNLEVFKLNVYNITEELIQHLNSSFPALKVLVLYGQSLHLHRIEISIPLLEKLKIIVDQMSVEEATFNTPRLRSFICVMHKIPSLFSLNQTSLQEVTLELFAARNYIKHGDSFLEVFRGYLKNFNHIKIVTLSICVYSSSVVHKIFSPVSNSGLLDISHLKLEIFTREKESHALVDDLFCICRPQSLLLVSGCGNNDEFMKILCKKLLRMEKRKQDGAATYQNCWQHELEGVKIQICGRNGSYNKVLTCDVFFDSLQTLEPKQKIRFLFEWSFEFCTFVYNSLLRQCRQYRSIPRFKLSVSADLCRSHRYSVQRPLPPRIDELIIRCIKQVTQKGVKELSICFRTPVYYRRRRLPEAMLSVTELAVCKLAGCLIEGNMNWPSLRVLSLKRVEICGRRIIDNLLFACPFIEELALIECNGIDYLHLSGLRKLRKVKVKGQFFSQIKKIEIDENNIY</sequence>
<dbReference type="InterPro" id="IPR053772">
    <property type="entry name" value="At1g61320/At1g61330-like"/>
</dbReference>
<evidence type="ECO:0000259" key="1">
    <source>
        <dbReference type="PROSITE" id="PS50181"/>
    </source>
</evidence>
<proteinExistence type="predicted"/>
<dbReference type="OrthoDB" id="819270at2759"/>
<dbReference type="Pfam" id="PF00646">
    <property type="entry name" value="F-box"/>
    <property type="match status" value="1"/>
</dbReference>
<dbReference type="SMART" id="SM00256">
    <property type="entry name" value="FBOX"/>
    <property type="match status" value="1"/>
</dbReference>
<dbReference type="Gene3D" id="1.20.1280.50">
    <property type="match status" value="1"/>
</dbReference>
<reference evidence="2" key="1">
    <citation type="submission" date="2022-11" db="EMBL/GenBank/DDBJ databases">
        <authorList>
            <person name="Hyden B.L."/>
            <person name="Feng K."/>
            <person name="Yates T."/>
            <person name="Jawdy S."/>
            <person name="Smart L.B."/>
            <person name="Muchero W."/>
        </authorList>
    </citation>
    <scope>NUCLEOTIDE SEQUENCE</scope>
    <source>
        <tissue evidence="2">Shoot tip</tissue>
    </source>
</reference>
<dbReference type="InterPro" id="IPR001810">
    <property type="entry name" value="F-box_dom"/>
</dbReference>
<keyword evidence="3" id="KW-1185">Reference proteome</keyword>
<dbReference type="PANTHER" id="PTHR34145">
    <property type="entry name" value="OS02G0105600 PROTEIN"/>
    <property type="match status" value="1"/>
</dbReference>
<protein>
    <recommendedName>
        <fullName evidence="1">F-box domain-containing protein</fullName>
    </recommendedName>
</protein>
<organism evidence="2 3">
    <name type="scientific">Salix viminalis</name>
    <name type="common">Common osier</name>
    <name type="synonym">Basket willow</name>
    <dbReference type="NCBI Taxonomy" id="40686"/>
    <lineage>
        <taxon>Eukaryota</taxon>
        <taxon>Viridiplantae</taxon>
        <taxon>Streptophyta</taxon>
        <taxon>Embryophyta</taxon>
        <taxon>Tracheophyta</taxon>
        <taxon>Spermatophyta</taxon>
        <taxon>Magnoliopsida</taxon>
        <taxon>eudicotyledons</taxon>
        <taxon>Gunneridae</taxon>
        <taxon>Pentapetalae</taxon>
        <taxon>rosids</taxon>
        <taxon>fabids</taxon>
        <taxon>Malpighiales</taxon>
        <taxon>Salicaceae</taxon>
        <taxon>Saliceae</taxon>
        <taxon>Salix</taxon>
    </lineage>
</organism>
<dbReference type="Gene3D" id="3.80.10.10">
    <property type="entry name" value="Ribonuclease Inhibitor"/>
    <property type="match status" value="1"/>
</dbReference>
<dbReference type="InterPro" id="IPR032675">
    <property type="entry name" value="LRR_dom_sf"/>
</dbReference>
<dbReference type="EMBL" id="JAPFFL010000013">
    <property type="protein sequence ID" value="KAJ6684101.1"/>
    <property type="molecule type" value="Genomic_DNA"/>
</dbReference>
<reference evidence="2" key="2">
    <citation type="journal article" date="2023" name="Int. J. Mol. Sci.">
        <title>De Novo Assembly and Annotation of 11 Diverse Shrub Willow (Salix) Genomes Reveals Novel Gene Organization in Sex-Linked Regions.</title>
        <authorList>
            <person name="Hyden B."/>
            <person name="Feng K."/>
            <person name="Yates T.B."/>
            <person name="Jawdy S."/>
            <person name="Cereghino C."/>
            <person name="Smart L.B."/>
            <person name="Muchero W."/>
        </authorList>
    </citation>
    <scope>NUCLEOTIDE SEQUENCE [LARGE SCALE GENOMIC DNA]</scope>
    <source>
        <tissue evidence="2">Shoot tip</tissue>
    </source>
</reference>
<dbReference type="InterPro" id="IPR036047">
    <property type="entry name" value="F-box-like_dom_sf"/>
</dbReference>
<dbReference type="Pfam" id="PF24758">
    <property type="entry name" value="LRR_At5g56370"/>
    <property type="match status" value="2"/>
</dbReference>
<dbReference type="SUPFAM" id="SSF81383">
    <property type="entry name" value="F-box domain"/>
    <property type="match status" value="1"/>
</dbReference>
<evidence type="ECO:0000313" key="3">
    <source>
        <dbReference type="Proteomes" id="UP001151529"/>
    </source>
</evidence>